<sequence>MKVLITSTGPSLDDQADERFGRARWLLLVDTNSQTLLEALDNHTQVNAMQGSGIKVAEIAGEKGAEWVLTGFVGPKAFAALQAMDIRIGQGVKGAVRQVLESFQRGEFTAAEAPNAESHW</sequence>
<keyword evidence="3" id="KW-1185">Reference proteome</keyword>
<name>A0A845L280_9FIRM</name>
<dbReference type="InterPro" id="IPR003731">
    <property type="entry name" value="Di-Nase_FeMo-co_biosynth"/>
</dbReference>
<dbReference type="AlphaFoldDB" id="A0A845L280"/>
<dbReference type="Gene3D" id="3.30.420.130">
    <property type="entry name" value="Dinitrogenase iron-molybdenum cofactor biosynthesis domain"/>
    <property type="match status" value="1"/>
</dbReference>
<dbReference type="EMBL" id="WXEY01000004">
    <property type="protein sequence ID" value="MZP29169.1"/>
    <property type="molecule type" value="Genomic_DNA"/>
</dbReference>
<dbReference type="PANTHER" id="PTHR42983">
    <property type="entry name" value="DINITROGENASE IRON-MOLYBDENUM COFACTOR PROTEIN-RELATED"/>
    <property type="match status" value="1"/>
</dbReference>
<reference evidence="2 3" key="1">
    <citation type="submission" date="2020-01" db="EMBL/GenBank/DDBJ databases">
        <title>Whole-genome sequence of Heliobacterium undosum DSM 13378.</title>
        <authorList>
            <person name="Kyndt J.A."/>
            <person name="Meyer T.E."/>
        </authorList>
    </citation>
    <scope>NUCLEOTIDE SEQUENCE [LARGE SCALE GENOMIC DNA]</scope>
    <source>
        <strain evidence="2 3">DSM 13378</strain>
    </source>
</reference>
<evidence type="ECO:0000259" key="1">
    <source>
        <dbReference type="Pfam" id="PF02579"/>
    </source>
</evidence>
<dbReference type="InterPro" id="IPR036105">
    <property type="entry name" value="DiNase_FeMo-co_biosyn_sf"/>
</dbReference>
<evidence type="ECO:0000313" key="3">
    <source>
        <dbReference type="Proteomes" id="UP000463470"/>
    </source>
</evidence>
<gene>
    <name evidence="2" type="ORF">GTO91_05520</name>
</gene>
<evidence type="ECO:0000313" key="2">
    <source>
        <dbReference type="EMBL" id="MZP29169.1"/>
    </source>
</evidence>
<feature type="domain" description="Dinitrogenase iron-molybdenum cofactor biosynthesis" evidence="1">
    <location>
        <begin position="13"/>
        <end position="104"/>
    </location>
</feature>
<dbReference type="Proteomes" id="UP000463470">
    <property type="component" value="Unassembled WGS sequence"/>
</dbReference>
<dbReference type="SUPFAM" id="SSF53146">
    <property type="entry name" value="Nitrogenase accessory factor-like"/>
    <property type="match status" value="1"/>
</dbReference>
<comment type="caution">
    <text evidence="2">The sequence shown here is derived from an EMBL/GenBank/DDBJ whole genome shotgun (WGS) entry which is preliminary data.</text>
</comment>
<protein>
    <submittedName>
        <fullName evidence="2">Dinitrogenase iron-molybdenum cofactor biosynthesis protein</fullName>
    </submittedName>
</protein>
<dbReference type="Pfam" id="PF02579">
    <property type="entry name" value="Nitro_FeMo-Co"/>
    <property type="match status" value="1"/>
</dbReference>
<dbReference type="PANTHER" id="PTHR42983:SF1">
    <property type="entry name" value="IRON-MOLYBDENUM PROTEIN"/>
    <property type="match status" value="1"/>
</dbReference>
<proteinExistence type="predicted"/>
<dbReference type="OrthoDB" id="9807451at2"/>
<accession>A0A845L280</accession>
<organism evidence="2 3">
    <name type="scientific">Heliomicrobium undosum</name>
    <dbReference type="NCBI Taxonomy" id="121734"/>
    <lineage>
        <taxon>Bacteria</taxon>
        <taxon>Bacillati</taxon>
        <taxon>Bacillota</taxon>
        <taxon>Clostridia</taxon>
        <taxon>Eubacteriales</taxon>
        <taxon>Heliobacteriaceae</taxon>
        <taxon>Heliomicrobium</taxon>
    </lineage>
</organism>